<name>A0A4R9ALB1_9MICO</name>
<dbReference type="Proteomes" id="UP000298154">
    <property type="component" value="Unassembled WGS sequence"/>
</dbReference>
<protein>
    <submittedName>
        <fullName evidence="1">Uncharacterized protein</fullName>
    </submittedName>
</protein>
<keyword evidence="2" id="KW-1185">Reference proteome</keyword>
<comment type="caution">
    <text evidence="1">The sequence shown here is derived from an EMBL/GenBank/DDBJ whole genome shotgun (WGS) entry which is preliminary data.</text>
</comment>
<sequence length="88" mass="9292">MLVNSGFGGWVLYDLTFLRSPLGEVEDLGQVVLLGNAFENTPDAAERNAVPTELVRGLSVVGTTMGKTNAPTLGPLGVPRIQIEEALP</sequence>
<dbReference type="AlphaFoldDB" id="A0A4R9ALB1"/>
<evidence type="ECO:0000313" key="2">
    <source>
        <dbReference type="Proteomes" id="UP000298154"/>
    </source>
</evidence>
<dbReference type="EMBL" id="SOHK01000015">
    <property type="protein sequence ID" value="TFD65129.1"/>
    <property type="molecule type" value="Genomic_DNA"/>
</dbReference>
<organism evidence="1 2">
    <name type="scientific">Cryobacterium ruanii</name>
    <dbReference type="NCBI Taxonomy" id="1259197"/>
    <lineage>
        <taxon>Bacteria</taxon>
        <taxon>Bacillati</taxon>
        <taxon>Actinomycetota</taxon>
        <taxon>Actinomycetes</taxon>
        <taxon>Micrococcales</taxon>
        <taxon>Microbacteriaceae</taxon>
        <taxon>Cryobacterium</taxon>
    </lineage>
</organism>
<gene>
    <name evidence="1" type="ORF">E3T47_09695</name>
</gene>
<dbReference type="RefSeq" id="WP_134555884.1">
    <property type="nucleotide sequence ID" value="NZ_SOHK01000015.1"/>
</dbReference>
<evidence type="ECO:0000313" key="1">
    <source>
        <dbReference type="EMBL" id="TFD65129.1"/>
    </source>
</evidence>
<reference evidence="1 2" key="1">
    <citation type="submission" date="2019-03" db="EMBL/GenBank/DDBJ databases">
        <title>Genomics of glacier-inhabiting Cryobacterium strains.</title>
        <authorList>
            <person name="Liu Q."/>
            <person name="Xin Y.-H."/>
        </authorList>
    </citation>
    <scope>NUCLEOTIDE SEQUENCE [LARGE SCALE GENOMIC DNA]</scope>
    <source>
        <strain evidence="1 2">Sr36</strain>
    </source>
</reference>
<proteinExistence type="predicted"/>
<accession>A0A4R9ALB1</accession>